<dbReference type="Proteomes" id="UP000014760">
    <property type="component" value="Unassembled WGS sequence"/>
</dbReference>
<keyword evidence="3" id="KW-1185">Reference proteome</keyword>
<dbReference type="EnsemblMetazoa" id="CapteT187292">
    <property type="protein sequence ID" value="CapteP187292"/>
    <property type="gene ID" value="CapteG187292"/>
</dbReference>
<reference evidence="3" key="1">
    <citation type="submission" date="2012-12" db="EMBL/GenBank/DDBJ databases">
        <authorList>
            <person name="Hellsten U."/>
            <person name="Grimwood J."/>
            <person name="Chapman J.A."/>
            <person name="Shapiro H."/>
            <person name="Aerts A."/>
            <person name="Otillar R.P."/>
            <person name="Terry A.Y."/>
            <person name="Boore J.L."/>
            <person name="Simakov O."/>
            <person name="Marletaz F."/>
            <person name="Cho S.-J."/>
            <person name="Edsinger-Gonzales E."/>
            <person name="Havlak P."/>
            <person name="Kuo D.-H."/>
            <person name="Larsson T."/>
            <person name="Lv J."/>
            <person name="Arendt D."/>
            <person name="Savage R."/>
            <person name="Osoegawa K."/>
            <person name="de Jong P."/>
            <person name="Lindberg D.R."/>
            <person name="Seaver E.C."/>
            <person name="Weisblat D.A."/>
            <person name="Putnam N.H."/>
            <person name="Grigoriev I.V."/>
            <person name="Rokhsar D.S."/>
        </authorList>
    </citation>
    <scope>NUCLEOTIDE SEQUENCE</scope>
    <source>
        <strain evidence="3">I ESC-2004</strain>
    </source>
</reference>
<accession>X1ZK46</accession>
<evidence type="ECO:0000256" key="1">
    <source>
        <dbReference type="SAM" id="MobiDB-lite"/>
    </source>
</evidence>
<feature type="region of interest" description="Disordered" evidence="1">
    <location>
        <begin position="64"/>
        <end position="138"/>
    </location>
</feature>
<protein>
    <submittedName>
        <fullName evidence="2">Uncharacterized protein</fullName>
    </submittedName>
</protein>
<evidence type="ECO:0000313" key="2">
    <source>
        <dbReference type="EnsemblMetazoa" id="CapteP187292"/>
    </source>
</evidence>
<sequence>MSSNFLIQIGYVSSEHRRSCRRTSSIPKPESDDLVFGETIPVISKREAESTRARYENPDWAKSLVHAGPSLPAAQPSGPNLFDESPKRPQRHQSMGDAEHLSLGKDRPRAMTLPSFSSRHLQERTADEADEGDNKEEIERNMSTMSRFFCMARKRMNSLLV</sequence>
<proteinExistence type="predicted"/>
<dbReference type="EMBL" id="AMQN01000116">
    <property type="status" value="NOT_ANNOTATED_CDS"/>
    <property type="molecule type" value="Genomic_DNA"/>
</dbReference>
<reference evidence="3" key="2">
    <citation type="journal article" date="2013" name="Nature">
        <title>Insights into bilaterian evolution from three spiralian genomes.</title>
        <authorList>
            <person name="Simakov O."/>
            <person name="Marletaz F."/>
            <person name="Cho S.J."/>
            <person name="Edsinger-Gonzales E."/>
            <person name="Havlak P."/>
            <person name="Hellsten U."/>
            <person name="Kuo D.H."/>
            <person name="Larsson T."/>
            <person name="Lv J."/>
            <person name="Arendt D."/>
            <person name="Savage R."/>
            <person name="Osoegawa K."/>
            <person name="de Jong P."/>
            <person name="Grimwood J."/>
            <person name="Chapman J.A."/>
            <person name="Shapiro H."/>
            <person name="Aerts A."/>
            <person name="Otillar R.P."/>
            <person name="Terry A.Y."/>
            <person name="Boore J.L."/>
            <person name="Grigoriev I.V."/>
            <person name="Lindberg D.R."/>
            <person name="Seaver E.C."/>
            <person name="Weisblat D.A."/>
            <person name="Putnam N.H."/>
            <person name="Rokhsar D.S."/>
        </authorList>
    </citation>
    <scope>NUCLEOTIDE SEQUENCE</scope>
    <source>
        <strain evidence="3">I ESC-2004</strain>
    </source>
</reference>
<feature type="compositionally biased region" description="Basic and acidic residues" evidence="1">
    <location>
        <begin position="97"/>
        <end position="109"/>
    </location>
</feature>
<name>X1ZK46_CAPTE</name>
<organism evidence="2 3">
    <name type="scientific">Capitella teleta</name>
    <name type="common">Polychaete worm</name>
    <dbReference type="NCBI Taxonomy" id="283909"/>
    <lineage>
        <taxon>Eukaryota</taxon>
        <taxon>Metazoa</taxon>
        <taxon>Spiralia</taxon>
        <taxon>Lophotrochozoa</taxon>
        <taxon>Annelida</taxon>
        <taxon>Polychaeta</taxon>
        <taxon>Sedentaria</taxon>
        <taxon>Scolecida</taxon>
        <taxon>Capitellidae</taxon>
        <taxon>Capitella</taxon>
    </lineage>
</organism>
<dbReference type="AlphaFoldDB" id="X1ZK46"/>
<evidence type="ECO:0000313" key="3">
    <source>
        <dbReference type="Proteomes" id="UP000014760"/>
    </source>
</evidence>
<dbReference type="HOGENOM" id="CLU_1645324_0_0_1"/>
<reference evidence="2" key="3">
    <citation type="submission" date="2015-06" db="UniProtKB">
        <authorList>
            <consortium name="EnsemblMetazoa"/>
        </authorList>
    </citation>
    <scope>IDENTIFICATION</scope>
</reference>